<feature type="non-terminal residue" evidence="2">
    <location>
        <position position="49"/>
    </location>
</feature>
<comment type="caution">
    <text evidence="2">The sequence shown here is derived from an EMBL/GenBank/DDBJ whole genome shotgun (WGS) entry which is preliminary data.</text>
</comment>
<keyword evidence="1" id="KW-0472">Membrane</keyword>
<dbReference type="AlphaFoldDB" id="X1R857"/>
<name>X1R857_9ZZZZ</name>
<reference evidence="2" key="1">
    <citation type="journal article" date="2014" name="Front. Microbiol.">
        <title>High frequency of phylogenetically diverse reductive dehalogenase-homologous genes in deep subseafloor sedimentary metagenomes.</title>
        <authorList>
            <person name="Kawai M."/>
            <person name="Futagami T."/>
            <person name="Toyoda A."/>
            <person name="Takaki Y."/>
            <person name="Nishi S."/>
            <person name="Hori S."/>
            <person name="Arai W."/>
            <person name="Tsubouchi T."/>
            <person name="Morono Y."/>
            <person name="Uchiyama I."/>
            <person name="Ito T."/>
            <person name="Fujiyama A."/>
            <person name="Inagaki F."/>
            <person name="Takami H."/>
        </authorList>
    </citation>
    <scope>NUCLEOTIDE SEQUENCE</scope>
    <source>
        <strain evidence="2">Expedition CK06-06</strain>
    </source>
</reference>
<keyword evidence="1" id="KW-0812">Transmembrane</keyword>
<gene>
    <name evidence="2" type="ORF">S06H3_64273</name>
</gene>
<keyword evidence="1" id="KW-1133">Transmembrane helix</keyword>
<evidence type="ECO:0000313" key="2">
    <source>
        <dbReference type="EMBL" id="GAI51789.1"/>
    </source>
</evidence>
<dbReference type="EMBL" id="BARV01042883">
    <property type="protein sequence ID" value="GAI51789.1"/>
    <property type="molecule type" value="Genomic_DNA"/>
</dbReference>
<accession>X1R857</accession>
<evidence type="ECO:0000256" key="1">
    <source>
        <dbReference type="SAM" id="Phobius"/>
    </source>
</evidence>
<proteinExistence type="predicted"/>
<feature type="transmembrane region" description="Helical" evidence="1">
    <location>
        <begin position="6"/>
        <end position="32"/>
    </location>
</feature>
<protein>
    <submittedName>
        <fullName evidence="2">Uncharacterized protein</fullName>
    </submittedName>
</protein>
<organism evidence="2">
    <name type="scientific">marine sediment metagenome</name>
    <dbReference type="NCBI Taxonomy" id="412755"/>
    <lineage>
        <taxon>unclassified sequences</taxon>
        <taxon>metagenomes</taxon>
        <taxon>ecological metagenomes</taxon>
    </lineage>
</organism>
<sequence>MTKKWIIGLMIFGLLFILFPINIISSGGSLIFEDDFTEGIKSEWETISG</sequence>